<organism evidence="1 2">
    <name type="scientific">Penicillium diatomitis</name>
    <dbReference type="NCBI Taxonomy" id="2819901"/>
    <lineage>
        <taxon>Eukaryota</taxon>
        <taxon>Fungi</taxon>
        <taxon>Dikarya</taxon>
        <taxon>Ascomycota</taxon>
        <taxon>Pezizomycotina</taxon>
        <taxon>Eurotiomycetes</taxon>
        <taxon>Eurotiomycetidae</taxon>
        <taxon>Eurotiales</taxon>
        <taxon>Aspergillaceae</taxon>
        <taxon>Penicillium</taxon>
    </lineage>
</organism>
<evidence type="ECO:0000313" key="2">
    <source>
        <dbReference type="Proteomes" id="UP001148312"/>
    </source>
</evidence>
<keyword evidence="2" id="KW-1185">Reference proteome</keyword>
<name>A0A9W9XM37_9EURO</name>
<dbReference type="RefSeq" id="XP_056794492.1">
    <property type="nucleotide sequence ID" value="XM_056930199.1"/>
</dbReference>
<reference evidence="1" key="1">
    <citation type="submission" date="2022-12" db="EMBL/GenBank/DDBJ databases">
        <authorList>
            <person name="Petersen C."/>
        </authorList>
    </citation>
    <scope>NUCLEOTIDE SEQUENCE</scope>
    <source>
        <strain evidence="1">IBT 30728</strain>
    </source>
</reference>
<comment type="caution">
    <text evidence="1">The sequence shown here is derived from an EMBL/GenBank/DDBJ whole genome shotgun (WGS) entry which is preliminary data.</text>
</comment>
<dbReference type="EMBL" id="JAPWDQ010000001">
    <property type="protein sequence ID" value="KAJ5495479.1"/>
    <property type="molecule type" value="Genomic_DNA"/>
</dbReference>
<dbReference type="AlphaFoldDB" id="A0A9W9XM37"/>
<gene>
    <name evidence="1" type="ORF">N7539_000595</name>
</gene>
<dbReference type="GeneID" id="81620448"/>
<protein>
    <submittedName>
        <fullName evidence="1">Uncharacterized protein</fullName>
    </submittedName>
</protein>
<proteinExistence type="predicted"/>
<reference evidence="1" key="2">
    <citation type="journal article" date="2023" name="IMA Fungus">
        <title>Comparative genomic study of the Penicillium genus elucidates a diverse pangenome and 15 lateral gene transfer events.</title>
        <authorList>
            <person name="Petersen C."/>
            <person name="Sorensen T."/>
            <person name="Nielsen M.R."/>
            <person name="Sondergaard T.E."/>
            <person name="Sorensen J.L."/>
            <person name="Fitzpatrick D.A."/>
            <person name="Frisvad J.C."/>
            <person name="Nielsen K.L."/>
        </authorList>
    </citation>
    <scope>NUCLEOTIDE SEQUENCE</scope>
    <source>
        <strain evidence="1">IBT 30728</strain>
    </source>
</reference>
<sequence length="155" mass="18064">MNFSPALPLEATNSQFLVTVLKWVFWGRPKLTHQGCDMALGWGLWRQHNHGPKCHLDTLTHRYPCDLDDNGLRRIRIPSILPVPNFLGTSVCKFEFLVRFNRSVIFYMPIISRTTDIHYSFGERHFFPVNVWSRDRPRSGLGGAADRRRVSLHQF</sequence>
<evidence type="ECO:0000313" key="1">
    <source>
        <dbReference type="EMBL" id="KAJ5495479.1"/>
    </source>
</evidence>
<accession>A0A9W9XM37</accession>
<dbReference type="Proteomes" id="UP001148312">
    <property type="component" value="Unassembled WGS sequence"/>
</dbReference>